<evidence type="ECO:0000256" key="5">
    <source>
        <dbReference type="ARBA" id="ARBA00022475"/>
    </source>
</evidence>
<evidence type="ECO:0000256" key="13">
    <source>
        <dbReference type="HAMAP-Rule" id="MF_01810"/>
    </source>
</evidence>
<dbReference type="GO" id="GO:0032977">
    <property type="term" value="F:membrane insertase activity"/>
    <property type="evidence" value="ECO:0007669"/>
    <property type="project" value="InterPro"/>
</dbReference>
<dbReference type="InterPro" id="IPR047196">
    <property type="entry name" value="YidC_ALB_C"/>
</dbReference>
<dbReference type="PANTHER" id="PTHR12428:SF65">
    <property type="entry name" value="CYTOCHROME C OXIDASE ASSEMBLY PROTEIN COX18, MITOCHONDRIAL"/>
    <property type="match status" value="1"/>
</dbReference>
<evidence type="ECO:0000256" key="6">
    <source>
        <dbReference type="ARBA" id="ARBA00022692"/>
    </source>
</evidence>
<feature type="compositionally biased region" description="Low complexity" evidence="14">
    <location>
        <begin position="54"/>
        <end position="65"/>
    </location>
</feature>
<dbReference type="CDD" id="cd19961">
    <property type="entry name" value="EcYidC-like_peri"/>
    <property type="match status" value="1"/>
</dbReference>
<feature type="transmembrane region" description="Helical" evidence="13">
    <location>
        <begin position="422"/>
        <end position="445"/>
    </location>
</feature>
<evidence type="ECO:0000256" key="7">
    <source>
        <dbReference type="ARBA" id="ARBA00022927"/>
    </source>
</evidence>
<comment type="subunit">
    <text evidence="13">Interacts with the Sec translocase complex via SecD. Specifically interacts with transmembrane segments of nascent integral membrane proteins during membrane integration.</text>
</comment>
<evidence type="ECO:0000256" key="4">
    <source>
        <dbReference type="ARBA" id="ARBA00022448"/>
    </source>
</evidence>
<keyword evidence="5 13" id="KW-1003">Cell membrane</keyword>
<feature type="transmembrane region" description="Helical" evidence="13">
    <location>
        <begin position="469"/>
        <end position="486"/>
    </location>
</feature>
<dbReference type="GO" id="GO:0015031">
    <property type="term" value="P:protein transport"/>
    <property type="evidence" value="ECO:0007669"/>
    <property type="project" value="UniProtKB-KW"/>
</dbReference>
<keyword evidence="6 13" id="KW-0812">Transmembrane</keyword>
<dbReference type="Proteomes" id="UP000179344">
    <property type="component" value="Unassembled WGS sequence"/>
</dbReference>
<dbReference type="EMBL" id="MFST01000149">
    <property type="protein sequence ID" value="OGI42506.1"/>
    <property type="molecule type" value="Genomic_DNA"/>
</dbReference>
<feature type="transmembrane region" description="Helical" evidence="13">
    <location>
        <begin position="498"/>
        <end position="523"/>
    </location>
</feature>
<comment type="subcellular location">
    <subcellularLocation>
        <location evidence="1">Cell inner membrane</location>
        <topology evidence="1">Multi-pass membrane protein</topology>
    </subcellularLocation>
    <subcellularLocation>
        <location evidence="13">Cell membrane</location>
        <topology evidence="13">Multi-pass membrane protein</topology>
    </subcellularLocation>
</comment>
<dbReference type="Pfam" id="PF14849">
    <property type="entry name" value="YidC_periplas"/>
    <property type="match status" value="1"/>
</dbReference>
<keyword evidence="8 13" id="KW-1133">Transmembrane helix</keyword>
<dbReference type="GO" id="GO:0005886">
    <property type="term" value="C:plasma membrane"/>
    <property type="evidence" value="ECO:0007669"/>
    <property type="project" value="UniProtKB-SubCell"/>
</dbReference>
<evidence type="ECO:0000259" key="16">
    <source>
        <dbReference type="Pfam" id="PF14849"/>
    </source>
</evidence>
<dbReference type="AlphaFoldDB" id="A0A1F6TBQ0"/>
<dbReference type="NCBIfam" id="TIGR03593">
    <property type="entry name" value="yidC_nterm"/>
    <property type="match status" value="1"/>
</dbReference>
<protein>
    <recommendedName>
        <fullName evidence="3 13">Membrane protein insertase YidC</fullName>
    </recommendedName>
    <alternativeName>
        <fullName evidence="12 13">Foldase YidC</fullName>
    </alternativeName>
    <alternativeName>
        <fullName evidence="11 13">Membrane integrase YidC</fullName>
    </alternativeName>
    <alternativeName>
        <fullName evidence="13">Membrane protein YidC</fullName>
    </alternativeName>
</protein>
<proteinExistence type="inferred from homology"/>
<dbReference type="InterPro" id="IPR028055">
    <property type="entry name" value="YidC/Oxa/ALB_C"/>
</dbReference>
<gene>
    <name evidence="13" type="primary">yidC</name>
    <name evidence="17" type="ORF">A2V92_02555</name>
</gene>
<evidence type="ECO:0000256" key="1">
    <source>
        <dbReference type="ARBA" id="ARBA00004429"/>
    </source>
</evidence>
<comment type="similarity">
    <text evidence="2 13">Belongs to the OXA1/ALB3/YidC family. Type 1 subfamily.</text>
</comment>
<keyword evidence="4 13" id="KW-0813">Transport</keyword>
<evidence type="ECO:0000313" key="17">
    <source>
        <dbReference type="EMBL" id="OGI42506.1"/>
    </source>
</evidence>
<comment type="function">
    <text evidence="13">Required for the insertion and/or proper folding and/or complex formation of integral membrane proteins into the membrane. Involved in integration of membrane proteins that insert both dependently and independently of the Sec translocase complex, as well as at least some lipoproteins. Aids folding of multispanning membrane proteins.</text>
</comment>
<evidence type="ECO:0000256" key="11">
    <source>
        <dbReference type="ARBA" id="ARBA00033245"/>
    </source>
</evidence>
<evidence type="ECO:0000259" key="15">
    <source>
        <dbReference type="Pfam" id="PF02096"/>
    </source>
</evidence>
<feature type="transmembrane region" description="Helical" evidence="13">
    <location>
        <begin position="6"/>
        <end position="23"/>
    </location>
</feature>
<evidence type="ECO:0000256" key="10">
    <source>
        <dbReference type="ARBA" id="ARBA00023186"/>
    </source>
</evidence>
<feature type="domain" description="Membrane insertase YidC/Oxa/ALB C-terminal" evidence="15">
    <location>
        <begin position="359"/>
        <end position="537"/>
    </location>
</feature>
<feature type="compositionally biased region" description="Low complexity" evidence="14">
    <location>
        <begin position="34"/>
        <end position="44"/>
    </location>
</feature>
<keyword evidence="7 13" id="KW-0653">Protein transport</keyword>
<dbReference type="Pfam" id="PF02096">
    <property type="entry name" value="60KD_IMP"/>
    <property type="match status" value="1"/>
</dbReference>
<dbReference type="PRINTS" id="PR00701">
    <property type="entry name" value="60KDINNERMP"/>
</dbReference>
<evidence type="ECO:0000256" key="8">
    <source>
        <dbReference type="ARBA" id="ARBA00022989"/>
    </source>
</evidence>
<dbReference type="CDD" id="cd20070">
    <property type="entry name" value="5TM_YidC_Alb3"/>
    <property type="match status" value="1"/>
</dbReference>
<reference evidence="17 18" key="1">
    <citation type="journal article" date="2016" name="Nat. Commun.">
        <title>Thousands of microbial genomes shed light on interconnected biogeochemical processes in an aquifer system.</title>
        <authorList>
            <person name="Anantharaman K."/>
            <person name="Brown C.T."/>
            <person name="Hug L.A."/>
            <person name="Sharon I."/>
            <person name="Castelle C.J."/>
            <person name="Probst A.J."/>
            <person name="Thomas B.C."/>
            <person name="Singh A."/>
            <person name="Wilkins M.J."/>
            <person name="Karaoz U."/>
            <person name="Brodie E.L."/>
            <person name="Williams K.H."/>
            <person name="Hubbard S.S."/>
            <person name="Banfield J.F."/>
        </authorList>
    </citation>
    <scope>NUCLEOTIDE SEQUENCE [LARGE SCALE GENOMIC DNA]</scope>
</reference>
<dbReference type="InterPro" id="IPR019998">
    <property type="entry name" value="Membr_insert_YidC"/>
</dbReference>
<feature type="region of interest" description="Disordered" evidence="14">
    <location>
        <begin position="34"/>
        <end position="66"/>
    </location>
</feature>
<dbReference type="GO" id="GO:0051205">
    <property type="term" value="P:protein insertion into membrane"/>
    <property type="evidence" value="ECO:0007669"/>
    <property type="project" value="TreeGrafter"/>
</dbReference>
<dbReference type="NCBIfam" id="NF002352">
    <property type="entry name" value="PRK01318.1-3"/>
    <property type="match status" value="1"/>
</dbReference>
<feature type="transmembrane region" description="Helical" evidence="13">
    <location>
        <begin position="325"/>
        <end position="347"/>
    </location>
</feature>
<dbReference type="Gene3D" id="2.70.98.90">
    <property type="match status" value="1"/>
</dbReference>
<name>A0A1F6TBQ0_9PROT</name>
<dbReference type="InterPro" id="IPR001708">
    <property type="entry name" value="YidC/ALB3/OXA1/COX18"/>
</dbReference>
<keyword evidence="10 13" id="KW-0143">Chaperone</keyword>
<dbReference type="PANTHER" id="PTHR12428">
    <property type="entry name" value="OXA1"/>
    <property type="match status" value="1"/>
</dbReference>
<dbReference type="InterPro" id="IPR038221">
    <property type="entry name" value="YidC_periplasmic_sf"/>
</dbReference>
<keyword evidence="9 13" id="KW-0472">Membrane</keyword>
<dbReference type="NCBIfam" id="TIGR03592">
    <property type="entry name" value="yidC_oxa1_cterm"/>
    <property type="match status" value="1"/>
</dbReference>
<organism evidence="17 18">
    <name type="scientific">Candidatus Muproteobacteria bacterium RBG_16_65_31</name>
    <dbReference type="NCBI Taxonomy" id="1817759"/>
    <lineage>
        <taxon>Bacteria</taxon>
        <taxon>Pseudomonadati</taxon>
        <taxon>Pseudomonadota</taxon>
        <taxon>Candidatus Muproteobacteria</taxon>
    </lineage>
</organism>
<dbReference type="HAMAP" id="MF_01810">
    <property type="entry name" value="YidC_type1"/>
    <property type="match status" value="1"/>
</dbReference>
<evidence type="ECO:0000256" key="3">
    <source>
        <dbReference type="ARBA" id="ARBA00015325"/>
    </source>
</evidence>
<comment type="caution">
    <text evidence="17">The sequence shown here is derived from an EMBL/GenBank/DDBJ whole genome shotgun (WGS) entry which is preliminary data.</text>
</comment>
<feature type="transmembrane region" description="Helical" evidence="13">
    <location>
        <begin position="359"/>
        <end position="382"/>
    </location>
</feature>
<dbReference type="PRINTS" id="PR01900">
    <property type="entry name" value="YIDCPROTEIN"/>
</dbReference>
<evidence type="ECO:0000256" key="12">
    <source>
        <dbReference type="ARBA" id="ARBA00033342"/>
    </source>
</evidence>
<dbReference type="InterPro" id="IPR028053">
    <property type="entry name" value="Membr_insert_YidC_N"/>
</dbReference>
<sequence>MDNLRVVLYIALVLIVMQIWVAWQEEKGAPRAPVTTAPAATAPAERGVPPAPPAASALAPSPRAPETVERAQRIEAVTDLVRAVIDTQGGDLRGLYLLKHPVAADKPEQPFPLMSDSGAELYIAQSGLIGHEAQLPTHKTRYRAEQARYTLAAGKNELRVPLTWQAPDGVRYTKTYVFHRDSYVVDVEFTVANTTRREWNGYFYGQFVRAHAEAGGMFALPTFTGGAIYTPEDKYQKLPFSDMASKPLKREVSGGWVAVLQHYFVGAWMPGVQERSQFYTDVQEGPRYVIGYKTLAPQRIGPGQTGIVRASMYAGPKEQKRLKQLVAGMDLTVDYGWLTVLSAPLFWLLDRIHGFIGNWGWAIAIVTLLIKLAFYPLSAASYKSMAQMKKLQPRLLALKERYGDDKQKLNQAMMELYKTEKINPLGGCLPILIQIPVFLALYWVLLESVEMRQAPWILWIKDLSAQDPYYVLPVIMGATMYLQMLLNPQPVDPIQKKVFMFMPLFMMVFFLFFPSGLVLYWTVNNVLSIAQQWQINRTIGAAYK</sequence>
<evidence type="ECO:0000313" key="18">
    <source>
        <dbReference type="Proteomes" id="UP000179344"/>
    </source>
</evidence>
<accession>A0A1F6TBQ0</accession>
<evidence type="ECO:0000256" key="9">
    <source>
        <dbReference type="ARBA" id="ARBA00023136"/>
    </source>
</evidence>
<evidence type="ECO:0000256" key="2">
    <source>
        <dbReference type="ARBA" id="ARBA00010527"/>
    </source>
</evidence>
<evidence type="ECO:0000256" key="14">
    <source>
        <dbReference type="SAM" id="MobiDB-lite"/>
    </source>
</evidence>
<feature type="domain" description="Membrane insertase YidC N-terminal" evidence="16">
    <location>
        <begin position="73"/>
        <end position="348"/>
    </location>
</feature>